<gene>
    <name evidence="2" type="ORF">F2P81_024393</name>
</gene>
<reference evidence="2 3" key="1">
    <citation type="submission" date="2019-06" db="EMBL/GenBank/DDBJ databases">
        <title>Draft genomes of female and male turbot (Scophthalmus maximus).</title>
        <authorList>
            <person name="Xu H."/>
            <person name="Xu X.-W."/>
            <person name="Shao C."/>
            <person name="Chen S."/>
        </authorList>
    </citation>
    <scope>NUCLEOTIDE SEQUENCE [LARGE SCALE GENOMIC DNA]</scope>
    <source>
        <strain evidence="2">Ysfricsl-2016a</strain>
        <tissue evidence="2">Blood</tissue>
    </source>
</reference>
<evidence type="ECO:0000313" key="2">
    <source>
        <dbReference type="EMBL" id="KAF0023763.1"/>
    </source>
</evidence>
<evidence type="ECO:0000313" key="3">
    <source>
        <dbReference type="Proteomes" id="UP000438429"/>
    </source>
</evidence>
<evidence type="ECO:0000256" key="1">
    <source>
        <dbReference type="SAM" id="MobiDB-lite"/>
    </source>
</evidence>
<dbReference type="EMBL" id="VEVO01000022">
    <property type="protein sequence ID" value="KAF0023763.1"/>
    <property type="molecule type" value="Genomic_DNA"/>
</dbReference>
<feature type="region of interest" description="Disordered" evidence="1">
    <location>
        <begin position="1"/>
        <end position="21"/>
    </location>
</feature>
<proteinExistence type="predicted"/>
<protein>
    <submittedName>
        <fullName evidence="2">Uncharacterized protein</fullName>
    </submittedName>
</protein>
<name>A0A6A4RPD4_SCOMX</name>
<organism evidence="2 3">
    <name type="scientific">Scophthalmus maximus</name>
    <name type="common">Turbot</name>
    <name type="synonym">Psetta maxima</name>
    <dbReference type="NCBI Taxonomy" id="52904"/>
    <lineage>
        <taxon>Eukaryota</taxon>
        <taxon>Metazoa</taxon>
        <taxon>Chordata</taxon>
        <taxon>Craniata</taxon>
        <taxon>Vertebrata</taxon>
        <taxon>Euteleostomi</taxon>
        <taxon>Actinopterygii</taxon>
        <taxon>Neopterygii</taxon>
        <taxon>Teleostei</taxon>
        <taxon>Neoteleostei</taxon>
        <taxon>Acanthomorphata</taxon>
        <taxon>Carangaria</taxon>
        <taxon>Pleuronectiformes</taxon>
        <taxon>Pleuronectoidei</taxon>
        <taxon>Scophthalmidae</taxon>
        <taxon>Scophthalmus</taxon>
    </lineage>
</organism>
<comment type="caution">
    <text evidence="2">The sequence shown here is derived from an EMBL/GenBank/DDBJ whole genome shotgun (WGS) entry which is preliminary data.</text>
</comment>
<dbReference type="Proteomes" id="UP000438429">
    <property type="component" value="Unassembled WGS sequence"/>
</dbReference>
<accession>A0A6A4RPD4</accession>
<dbReference type="AlphaFoldDB" id="A0A6A4RPD4"/>
<sequence length="188" mass="20746">MQRRTTGIRPRPRTQMGRLPSCAGDVMRSLSSRESVSVVDHDVSARLCGVKELMQAKLVEHAHGPQLCFLVEVTVGSRLQRGSVNPSSELNPCIPAHADTRVPFSVRLFTSTLPTTIRVTRLTSSSSLKCQAPPQSPSHVTRHLTANARFLPSTVKRCRYTDWGADVRFTANTGRLKSQIMNLEISPV</sequence>